<dbReference type="PANTHER" id="PTHR43228:SF1">
    <property type="entry name" value="TWO-COMPONENT RESPONSE REGULATOR ARR22"/>
    <property type="match status" value="1"/>
</dbReference>
<name>A0AA86AKT3_SULMK</name>
<dbReference type="Pfam" id="PF00072">
    <property type="entry name" value="Response_reg"/>
    <property type="match status" value="1"/>
</dbReference>
<dbReference type="GO" id="GO:0000160">
    <property type="term" value="P:phosphorelay signal transduction system"/>
    <property type="evidence" value="ECO:0007669"/>
    <property type="project" value="InterPro"/>
</dbReference>
<reference evidence="3 4" key="1">
    <citation type="journal article" date="2014" name="Environ. Microbiol.">
        <title>Insights into organohalide respiration and the versatile catabolism of Sulfurospirillum multivorans gained from comparative genomics and physiological studies.</title>
        <authorList>
            <person name="Goris T."/>
            <person name="Schubert T."/>
            <person name="Gadkari J."/>
            <person name="Wubet T."/>
            <person name="Tarkka M."/>
            <person name="Buscot F."/>
            <person name="Adrian L."/>
            <person name="Diekert G."/>
        </authorList>
    </citation>
    <scope>NUCLEOTIDE SEQUENCE [LARGE SCALE GENOMIC DNA]</scope>
    <source>
        <strain evidence="4">DM 12446 / JCM 15788 / NBRC 109480</strain>
    </source>
</reference>
<dbReference type="AlphaFoldDB" id="A0AA86AKT3"/>
<dbReference type="KEGG" id="smul:SMUL_0051"/>
<accession>A0AA86AKT3</accession>
<dbReference type="Proteomes" id="UP000019322">
    <property type="component" value="Chromosome"/>
</dbReference>
<evidence type="ECO:0000313" key="3">
    <source>
        <dbReference type="EMBL" id="AHJ11338.1"/>
    </source>
</evidence>
<organism evidence="3 4">
    <name type="scientific">Sulfurospirillum multivorans (strain DM 12446 / JCM 15788 / NBRC 109480)</name>
    <dbReference type="NCBI Taxonomy" id="1150621"/>
    <lineage>
        <taxon>Bacteria</taxon>
        <taxon>Pseudomonadati</taxon>
        <taxon>Campylobacterota</taxon>
        <taxon>Epsilonproteobacteria</taxon>
        <taxon>Campylobacterales</taxon>
        <taxon>Sulfurospirillaceae</taxon>
        <taxon>Sulfurospirillum</taxon>
    </lineage>
</organism>
<protein>
    <submittedName>
        <fullName evidence="3">Two-component response regulator domain-containing protein</fullName>
    </submittedName>
</protein>
<feature type="modified residue" description="4-aspartylphosphate" evidence="1">
    <location>
        <position position="62"/>
    </location>
</feature>
<gene>
    <name evidence="3" type="ORF">SMUL_0051</name>
</gene>
<evidence type="ECO:0000313" key="4">
    <source>
        <dbReference type="Proteomes" id="UP000019322"/>
    </source>
</evidence>
<keyword evidence="1" id="KW-0597">Phosphoprotein</keyword>
<feature type="domain" description="Response regulatory" evidence="2">
    <location>
        <begin position="13"/>
        <end position="127"/>
    </location>
</feature>
<evidence type="ECO:0000259" key="2">
    <source>
        <dbReference type="PROSITE" id="PS50110"/>
    </source>
</evidence>
<dbReference type="PANTHER" id="PTHR43228">
    <property type="entry name" value="TWO-COMPONENT RESPONSE REGULATOR"/>
    <property type="match status" value="1"/>
</dbReference>
<dbReference type="PROSITE" id="PS50110">
    <property type="entry name" value="RESPONSE_REGULATORY"/>
    <property type="match status" value="1"/>
</dbReference>
<evidence type="ECO:0000256" key="1">
    <source>
        <dbReference type="PROSITE-ProRule" id="PRU00169"/>
    </source>
</evidence>
<proteinExistence type="predicted"/>
<dbReference type="InterPro" id="IPR001789">
    <property type="entry name" value="Sig_transdc_resp-reg_receiver"/>
</dbReference>
<dbReference type="SMART" id="SM00448">
    <property type="entry name" value="REC"/>
    <property type="match status" value="1"/>
</dbReference>
<dbReference type="SUPFAM" id="SSF52172">
    <property type="entry name" value="CheY-like"/>
    <property type="match status" value="1"/>
</dbReference>
<dbReference type="InterPro" id="IPR011006">
    <property type="entry name" value="CheY-like_superfamily"/>
</dbReference>
<dbReference type="EMBL" id="CP007201">
    <property type="protein sequence ID" value="AHJ11338.1"/>
    <property type="molecule type" value="Genomic_DNA"/>
</dbReference>
<dbReference type="RefSeq" id="WP_025343264.1">
    <property type="nucleotide sequence ID" value="NZ_CP007201.1"/>
</dbReference>
<dbReference type="Gene3D" id="3.40.50.2300">
    <property type="match status" value="1"/>
</dbReference>
<sequence>MHITTLNLLKHLSILVVEDDDIARMMIAQGTKPYCESYYEAKDGLEGLEVFKEHRVDIIVTDIHMPGINGFEMMKEILTLKPSQLFIVMTSFDTDKNLISSIHEGACSFLRKPIEIKELQTALLMTSGRIEQTLKQLRPDITIDSRKEGPFRILCQSGKITNTQGHRYEDRNRRRAICSRY</sequence>
<dbReference type="InterPro" id="IPR052048">
    <property type="entry name" value="ST_Response_Regulator"/>
</dbReference>